<keyword evidence="4" id="KW-1185">Reference proteome</keyword>
<accession>A0ABP4SVS6</accession>
<evidence type="ECO:0000313" key="4">
    <source>
        <dbReference type="Proteomes" id="UP001500618"/>
    </source>
</evidence>
<dbReference type="Pfam" id="PF06580">
    <property type="entry name" value="His_kinase"/>
    <property type="match status" value="1"/>
</dbReference>
<keyword evidence="1" id="KW-0812">Transmembrane</keyword>
<keyword evidence="1" id="KW-1133">Transmembrane helix</keyword>
<keyword evidence="3" id="KW-0808">Transferase</keyword>
<reference evidence="4" key="1">
    <citation type="journal article" date="2019" name="Int. J. Syst. Evol. Microbiol.">
        <title>The Global Catalogue of Microorganisms (GCM) 10K type strain sequencing project: providing services to taxonomists for standard genome sequencing and annotation.</title>
        <authorList>
            <consortium name="The Broad Institute Genomics Platform"/>
            <consortium name="The Broad Institute Genome Sequencing Center for Infectious Disease"/>
            <person name="Wu L."/>
            <person name="Ma J."/>
        </authorList>
    </citation>
    <scope>NUCLEOTIDE SEQUENCE [LARGE SCALE GENOMIC DNA]</scope>
    <source>
        <strain evidence="4">JCM 14718</strain>
    </source>
</reference>
<protein>
    <submittedName>
        <fullName evidence="3">Histidine kinase</fullName>
    </submittedName>
</protein>
<dbReference type="InterPro" id="IPR036890">
    <property type="entry name" value="HATPase_C_sf"/>
</dbReference>
<organism evidence="3 4">
    <name type="scientific">Fodinicola feengrottensis</name>
    <dbReference type="NCBI Taxonomy" id="435914"/>
    <lineage>
        <taxon>Bacteria</taxon>
        <taxon>Bacillati</taxon>
        <taxon>Actinomycetota</taxon>
        <taxon>Actinomycetes</taxon>
        <taxon>Mycobacteriales</taxon>
        <taxon>Fodinicola</taxon>
    </lineage>
</organism>
<dbReference type="SUPFAM" id="SSF55874">
    <property type="entry name" value="ATPase domain of HSP90 chaperone/DNA topoisomerase II/histidine kinase"/>
    <property type="match status" value="1"/>
</dbReference>
<evidence type="ECO:0000313" key="3">
    <source>
        <dbReference type="EMBL" id="GAA1676940.1"/>
    </source>
</evidence>
<keyword evidence="1" id="KW-0472">Membrane</keyword>
<dbReference type="Gene3D" id="3.30.565.10">
    <property type="entry name" value="Histidine kinase-like ATPase, C-terminal domain"/>
    <property type="match status" value="1"/>
</dbReference>
<dbReference type="EMBL" id="BAAANY010000009">
    <property type="protein sequence ID" value="GAA1676940.1"/>
    <property type="molecule type" value="Genomic_DNA"/>
</dbReference>
<name>A0ABP4SVS6_9ACTN</name>
<dbReference type="PANTHER" id="PTHR34220">
    <property type="entry name" value="SENSOR HISTIDINE KINASE YPDA"/>
    <property type="match status" value="1"/>
</dbReference>
<dbReference type="Pfam" id="PF02518">
    <property type="entry name" value="HATPase_c"/>
    <property type="match status" value="1"/>
</dbReference>
<evidence type="ECO:0000256" key="1">
    <source>
        <dbReference type="SAM" id="Phobius"/>
    </source>
</evidence>
<dbReference type="Proteomes" id="UP001500618">
    <property type="component" value="Unassembled WGS sequence"/>
</dbReference>
<dbReference type="InterPro" id="IPR050640">
    <property type="entry name" value="Bact_2-comp_sensor_kinase"/>
</dbReference>
<feature type="transmembrane region" description="Helical" evidence="1">
    <location>
        <begin position="31"/>
        <end position="54"/>
    </location>
</feature>
<dbReference type="PANTHER" id="PTHR34220:SF7">
    <property type="entry name" value="SENSOR HISTIDINE KINASE YPDA"/>
    <property type="match status" value="1"/>
</dbReference>
<dbReference type="SMART" id="SM00387">
    <property type="entry name" value="HATPase_c"/>
    <property type="match status" value="1"/>
</dbReference>
<dbReference type="GO" id="GO:0016301">
    <property type="term" value="F:kinase activity"/>
    <property type="evidence" value="ECO:0007669"/>
    <property type="project" value="UniProtKB-KW"/>
</dbReference>
<feature type="domain" description="Histidine kinase/HSP90-like ATPase" evidence="2">
    <location>
        <begin position="314"/>
        <end position="422"/>
    </location>
</feature>
<gene>
    <name evidence="3" type="ORF">GCM10009765_27810</name>
</gene>
<comment type="caution">
    <text evidence="3">The sequence shown here is derived from an EMBL/GenBank/DDBJ whole genome shotgun (WGS) entry which is preliminary data.</text>
</comment>
<proteinExistence type="predicted"/>
<dbReference type="InterPro" id="IPR010559">
    <property type="entry name" value="Sig_transdc_His_kin_internal"/>
</dbReference>
<keyword evidence="3" id="KW-0418">Kinase</keyword>
<evidence type="ECO:0000259" key="2">
    <source>
        <dbReference type="SMART" id="SM00387"/>
    </source>
</evidence>
<sequence>MSAVSGITAGIRPVAMSVVLALPATASGGLSLLVAGAAIVLAVLVLAVVIIAVIRRRRSRTSANEQTGSEVGYQVLHTATLLACALRGGLTQYGAQRALPHLAALLSGQAVALADRDGLLAWYGPGEPEHATRITSLMAESIARARPAVLPPGELRCADTDCPLGTGVAVPLDRSGRTVGALAVLTGGESTDALVLAAEEAGRWVSAQLGFADADRQAKALARAEVRALRAQISPHFIYNALSAIASFVRTDPDRARELIEEFAEFTRYSFRSHGDFTTLAEELRSIDRYLLIERARFGRRLQVRMQVAPQVLGVAVPFLCLQPLVENAIRHGLSAKRGIGTITIIASDAGPDCLLSVEDDGVGMKASELDLPDTSGDIGEHVGMANVDIRLRSMFGDRYGLRIDTALGVGTKVSMRVPRSHPASAGEGRR</sequence>
<dbReference type="RefSeq" id="WP_344310443.1">
    <property type="nucleotide sequence ID" value="NZ_BAAANY010000009.1"/>
</dbReference>
<dbReference type="InterPro" id="IPR003594">
    <property type="entry name" value="HATPase_dom"/>
</dbReference>